<organism evidence="1 2">
    <name type="scientific">Sphaerospermopsis kisseleviana CS-549</name>
    <dbReference type="NCBI Taxonomy" id="3021783"/>
    <lineage>
        <taxon>Bacteria</taxon>
        <taxon>Bacillati</taxon>
        <taxon>Cyanobacteriota</taxon>
        <taxon>Cyanophyceae</taxon>
        <taxon>Nostocales</taxon>
        <taxon>Aphanizomenonaceae</taxon>
        <taxon>Sphaerospermopsis</taxon>
        <taxon>Sphaerospermopsis kisseleviana</taxon>
    </lineage>
</organism>
<evidence type="ECO:0000313" key="2">
    <source>
        <dbReference type="Proteomes" id="UP001211711"/>
    </source>
</evidence>
<proteinExistence type="predicted"/>
<reference evidence="1 2" key="1">
    <citation type="submission" date="2023-01" db="EMBL/GenBank/DDBJ databases">
        <title>Genomes from the Australian National Cyanobacteria Reference Collection.</title>
        <authorList>
            <person name="Willis A."/>
            <person name="Lee E.M.F."/>
        </authorList>
    </citation>
    <scope>NUCLEOTIDE SEQUENCE [LARGE SCALE GENOMIC DNA]</scope>
    <source>
        <strain evidence="1 2">CS-549</strain>
    </source>
</reference>
<sequence length="55" mass="5968">MSNQTISSDLVIDLSIDEQQLINGGEKGTLDATGDFVYGDQLYPATIKIRVRGLP</sequence>
<dbReference type="RefSeq" id="WP_272110711.1">
    <property type="nucleotide sequence ID" value="NZ_JAQMTI010000205.1"/>
</dbReference>
<accession>A0ABT4ZU86</accession>
<keyword evidence="2" id="KW-1185">Reference proteome</keyword>
<gene>
    <name evidence="1" type="ORF">PN497_16685</name>
</gene>
<evidence type="ECO:0000313" key="1">
    <source>
        <dbReference type="EMBL" id="MDB9442985.1"/>
    </source>
</evidence>
<comment type="caution">
    <text evidence="1">The sequence shown here is derived from an EMBL/GenBank/DDBJ whole genome shotgun (WGS) entry which is preliminary data.</text>
</comment>
<dbReference type="EMBL" id="JAQMTI010000205">
    <property type="protein sequence ID" value="MDB9442985.1"/>
    <property type="molecule type" value="Genomic_DNA"/>
</dbReference>
<name>A0ABT4ZU86_9CYAN</name>
<dbReference type="Proteomes" id="UP001211711">
    <property type="component" value="Unassembled WGS sequence"/>
</dbReference>
<protein>
    <submittedName>
        <fullName evidence="1">Uncharacterized protein</fullName>
    </submittedName>
</protein>